<dbReference type="Pfam" id="PF09154">
    <property type="entry name" value="Alpha-amy_C_pro"/>
    <property type="match status" value="1"/>
</dbReference>
<dbReference type="Proteomes" id="UP000018680">
    <property type="component" value="Chromosome"/>
</dbReference>
<gene>
    <name evidence="9" type="ORF">L21SP2_1691</name>
</gene>
<dbReference type="eggNOG" id="COG2133">
    <property type="taxonomic scope" value="Bacteria"/>
</dbReference>
<dbReference type="HOGENOM" id="CLU_024572_2_1_12"/>
<dbReference type="RefSeq" id="WP_024267993.1">
    <property type="nucleotide sequence ID" value="NC_023035.1"/>
</dbReference>
<comment type="catalytic activity">
    <reaction evidence="6">
        <text>Endohydrolysis of (1-&gt;4)-alpha-D-glucosidic linkages in polysaccharides containing three or more (1-&gt;4)-alpha-linked D-glucose units.</text>
        <dbReference type="EC" id="3.2.1.1"/>
    </reaction>
</comment>
<keyword evidence="7" id="KW-0812">Transmembrane</keyword>
<evidence type="ECO:0000256" key="2">
    <source>
        <dbReference type="ARBA" id="ARBA00022801"/>
    </source>
</evidence>
<reference evidence="9 10" key="1">
    <citation type="journal article" date="2015" name="Stand. Genomic Sci.">
        <title>Complete genome sequence and description of Salinispira pacifica gen. nov., sp. nov., a novel spirochaete isolated form a hypersaline microbial mat.</title>
        <authorList>
            <person name="Ben Hania W."/>
            <person name="Joseph M."/>
            <person name="Schumann P."/>
            <person name="Bunk B."/>
            <person name="Fiebig A."/>
            <person name="Sproer C."/>
            <person name="Klenk H.P."/>
            <person name="Fardeau M.L."/>
            <person name="Spring S."/>
        </authorList>
    </citation>
    <scope>NUCLEOTIDE SEQUENCE [LARGE SCALE GENOMIC DNA]</scope>
    <source>
        <strain evidence="9 10">L21-RPul-D2</strain>
    </source>
</reference>
<dbReference type="eggNOG" id="COG0366">
    <property type="taxonomic scope" value="Bacteria"/>
</dbReference>
<evidence type="ECO:0000259" key="8">
    <source>
        <dbReference type="SMART" id="SM00642"/>
    </source>
</evidence>
<name>V5WHS0_9SPIO</name>
<feature type="domain" description="Glycosyl hydrolase family 13 catalytic" evidence="8">
    <location>
        <begin position="72"/>
        <end position="423"/>
    </location>
</feature>
<dbReference type="EMBL" id="CP006939">
    <property type="protein sequence ID" value="AHC15074.1"/>
    <property type="molecule type" value="Genomic_DNA"/>
</dbReference>
<evidence type="ECO:0000256" key="6">
    <source>
        <dbReference type="RuleBase" id="RU361134"/>
    </source>
</evidence>
<dbReference type="SMR" id="V5WHS0"/>
<dbReference type="KEGG" id="slr:L21SP2_1691"/>
<keyword evidence="7" id="KW-1133">Transmembrane helix</keyword>
<evidence type="ECO:0000313" key="10">
    <source>
        <dbReference type="Proteomes" id="UP000018680"/>
    </source>
</evidence>
<dbReference type="Pfam" id="PF00128">
    <property type="entry name" value="Alpha-amylase"/>
    <property type="match status" value="1"/>
</dbReference>
<dbReference type="Gene3D" id="2.40.30.140">
    <property type="match status" value="1"/>
</dbReference>
<comment type="similarity">
    <text evidence="1 5">Belongs to the glycosyl hydrolase 13 family.</text>
</comment>
<keyword evidence="2 6" id="KW-0378">Hydrolase</keyword>
<dbReference type="Gene3D" id="3.20.20.80">
    <property type="entry name" value="Glycosidases"/>
    <property type="match status" value="1"/>
</dbReference>
<dbReference type="GO" id="GO:0043169">
    <property type="term" value="F:cation binding"/>
    <property type="evidence" value="ECO:0007669"/>
    <property type="project" value="InterPro"/>
</dbReference>
<dbReference type="PRINTS" id="PR00110">
    <property type="entry name" value="ALPHAAMYLASE"/>
</dbReference>
<keyword evidence="3 6" id="KW-0119">Carbohydrate metabolism</keyword>
<dbReference type="InterPro" id="IPR013780">
    <property type="entry name" value="Glyco_hydro_b"/>
</dbReference>
<dbReference type="EC" id="3.2.1.1" evidence="6"/>
<dbReference type="SMART" id="SM00642">
    <property type="entry name" value="Aamy"/>
    <property type="match status" value="1"/>
</dbReference>
<dbReference type="PROSITE" id="PS51257">
    <property type="entry name" value="PROKAR_LIPOPROTEIN"/>
    <property type="match status" value="1"/>
</dbReference>
<feature type="transmembrane region" description="Helical" evidence="7">
    <location>
        <begin position="12"/>
        <end position="32"/>
    </location>
</feature>
<dbReference type="InterPro" id="IPR006047">
    <property type="entry name" value="GH13_cat_dom"/>
</dbReference>
<dbReference type="InterPro" id="IPR017853">
    <property type="entry name" value="GH"/>
</dbReference>
<dbReference type="Gene3D" id="2.60.40.1180">
    <property type="entry name" value="Golgi alpha-mannosidase II"/>
    <property type="match status" value="1"/>
</dbReference>
<dbReference type="STRING" id="1307761.L21SP2_1691"/>
<evidence type="ECO:0000256" key="1">
    <source>
        <dbReference type="ARBA" id="ARBA00008061"/>
    </source>
</evidence>
<keyword evidence="7" id="KW-0472">Membrane</keyword>
<evidence type="ECO:0000256" key="4">
    <source>
        <dbReference type="ARBA" id="ARBA00023295"/>
    </source>
</evidence>
<sequence length="709" mass="79250">MHPKHQGRTTAAVWKASAFRIVLLSIMAAALVSCSNVVMNQDGSSAAAELEALSRSAGTGELPEIPSYQVNPTIYQAFYWDAYPGLWTQLEDIAAPLAEAGITDMWLPPAAKGFSGTYSVGYDVYDFWDLGEFDQKGTVPTRYGTRSELDAALQALDNMGIDAYFDVVFNHRMGADRQQYIDGMGNVWTDFDLNGRDVYYTPEAWGGLYHDFDWDWTAFNGIDGQLFPGKYWGNNYHWPYLMGNDVDHNRPEIVDEMKAWGEWIIEDVGFDGFRMDAVAHVDSDFTRDWVNHVQAVTDKDVFFVGEAWVGDVGGYLDHVGTGHLSAFDFALREDFVSLSSGNKDMRWWGGLVNSDKGSQAVTFVDNHDTSREGNPYGNPQVINYKNQAYAYILMKEQGVPTVFARDYEEFGMAPTLDTLIEARRYFAYGAGHEQSANTEAVYTYVREGLDSVPGTGLVMLISGRDWGIQETFSINSHQPNTEFYDYTGNVGGTVVTDASGYGNFPVSISESSGWSIWVPVADQEPPAPAGWSQAYFRGTPNSWSTSQMVKDADTGLWEFTAVFGSDNPRFKIDRYGDWTESYPQQDYLITDGSGEYLISFDDDGKEITAEKIDDGGTGSVTIHYAEYEYASEYIIHPWDGLSGNISMSYDGFYNDRHWWSATLENAPASFMFCFTNSNGSWDGVNREYGGQSGDIYVLPGESQLYELRP</sequence>
<dbReference type="CDD" id="cd11318">
    <property type="entry name" value="AmyAc_bac_fung_AmyA"/>
    <property type="match status" value="1"/>
</dbReference>
<evidence type="ECO:0000313" key="9">
    <source>
        <dbReference type="EMBL" id="AHC15074.1"/>
    </source>
</evidence>
<proteinExistence type="inferred from homology"/>
<keyword evidence="10" id="KW-1185">Reference proteome</keyword>
<organism evidence="9 10">
    <name type="scientific">Salinispira pacifica</name>
    <dbReference type="NCBI Taxonomy" id="1307761"/>
    <lineage>
        <taxon>Bacteria</taxon>
        <taxon>Pseudomonadati</taxon>
        <taxon>Spirochaetota</taxon>
        <taxon>Spirochaetia</taxon>
        <taxon>Spirochaetales</taxon>
        <taxon>Spirochaetaceae</taxon>
        <taxon>Salinispira</taxon>
    </lineage>
</organism>
<dbReference type="SUPFAM" id="SSF51445">
    <property type="entry name" value="(Trans)glycosidases"/>
    <property type="match status" value="1"/>
</dbReference>
<protein>
    <recommendedName>
        <fullName evidence="6">Alpha-amylase</fullName>
        <ecNumber evidence="6">3.2.1.1</ecNumber>
    </recommendedName>
</protein>
<dbReference type="PATRIC" id="fig|1307761.3.peg.1686"/>
<dbReference type="SUPFAM" id="SSF51011">
    <property type="entry name" value="Glycosyl hydrolase domain"/>
    <property type="match status" value="1"/>
</dbReference>
<dbReference type="InterPro" id="IPR006046">
    <property type="entry name" value="Alpha_amylase"/>
</dbReference>
<evidence type="ECO:0000256" key="3">
    <source>
        <dbReference type="ARBA" id="ARBA00023277"/>
    </source>
</evidence>
<dbReference type="InterPro" id="IPR015237">
    <property type="entry name" value="Alpha-amylase_C_pro"/>
</dbReference>
<accession>V5WHS0</accession>
<evidence type="ECO:0000256" key="7">
    <source>
        <dbReference type="SAM" id="Phobius"/>
    </source>
</evidence>
<dbReference type="GO" id="GO:0005975">
    <property type="term" value="P:carbohydrate metabolic process"/>
    <property type="evidence" value="ECO:0007669"/>
    <property type="project" value="InterPro"/>
</dbReference>
<dbReference type="AlphaFoldDB" id="V5WHS0"/>
<dbReference type="GO" id="GO:0004556">
    <property type="term" value="F:alpha-amylase activity"/>
    <property type="evidence" value="ECO:0007669"/>
    <property type="project" value="UniProtKB-UniRule"/>
</dbReference>
<keyword evidence="4 6" id="KW-0326">Glycosidase</keyword>
<evidence type="ECO:0000256" key="5">
    <source>
        <dbReference type="RuleBase" id="RU003615"/>
    </source>
</evidence>
<dbReference type="PANTHER" id="PTHR43447">
    <property type="entry name" value="ALPHA-AMYLASE"/>
    <property type="match status" value="1"/>
</dbReference>